<dbReference type="InterPro" id="IPR011600">
    <property type="entry name" value="Pept_C14_caspase"/>
</dbReference>
<dbReference type="Pfam" id="PF00656">
    <property type="entry name" value="Peptidase_C14"/>
    <property type="match status" value="1"/>
</dbReference>
<protein>
    <recommendedName>
        <fullName evidence="1">Peptidase C14 caspase domain-containing protein</fullName>
    </recommendedName>
</protein>
<dbReference type="GO" id="GO:0005737">
    <property type="term" value="C:cytoplasm"/>
    <property type="evidence" value="ECO:0007669"/>
    <property type="project" value="TreeGrafter"/>
</dbReference>
<reference evidence="2" key="1">
    <citation type="submission" date="2016-10" db="EMBL/GenBank/DDBJ databases">
        <authorList>
            <person name="de Groot N.N."/>
        </authorList>
    </citation>
    <scope>NUCLEOTIDE SEQUENCE</scope>
</reference>
<dbReference type="AlphaFoldDB" id="A0A1W1CWU3"/>
<evidence type="ECO:0000313" key="2">
    <source>
        <dbReference type="EMBL" id="SFV70203.1"/>
    </source>
</evidence>
<name>A0A1W1CWU3_9ZZZZ</name>
<proteinExistence type="predicted"/>
<dbReference type="GO" id="GO:0006508">
    <property type="term" value="P:proteolysis"/>
    <property type="evidence" value="ECO:0007669"/>
    <property type="project" value="InterPro"/>
</dbReference>
<dbReference type="Gene3D" id="3.40.50.1460">
    <property type="match status" value="1"/>
</dbReference>
<dbReference type="InterPro" id="IPR050452">
    <property type="entry name" value="Metacaspase"/>
</dbReference>
<dbReference type="PANTHER" id="PTHR48104:SF30">
    <property type="entry name" value="METACASPASE-1"/>
    <property type="match status" value="1"/>
</dbReference>
<accession>A0A1W1CWU3</accession>
<dbReference type="PANTHER" id="PTHR48104">
    <property type="entry name" value="METACASPASE-4"/>
    <property type="match status" value="1"/>
</dbReference>
<dbReference type="GO" id="GO:0004197">
    <property type="term" value="F:cysteine-type endopeptidase activity"/>
    <property type="evidence" value="ECO:0007669"/>
    <property type="project" value="InterPro"/>
</dbReference>
<dbReference type="InterPro" id="IPR029030">
    <property type="entry name" value="Caspase-like_dom_sf"/>
</dbReference>
<dbReference type="SUPFAM" id="SSF52129">
    <property type="entry name" value="Caspase-like"/>
    <property type="match status" value="1"/>
</dbReference>
<evidence type="ECO:0000259" key="1">
    <source>
        <dbReference type="Pfam" id="PF00656"/>
    </source>
</evidence>
<feature type="domain" description="Peptidase C14 caspase" evidence="1">
    <location>
        <begin position="34"/>
        <end position="242"/>
    </location>
</feature>
<gene>
    <name evidence="2" type="ORF">MNB_SV-13-240</name>
</gene>
<organism evidence="2">
    <name type="scientific">hydrothermal vent metagenome</name>
    <dbReference type="NCBI Taxonomy" id="652676"/>
    <lineage>
        <taxon>unclassified sequences</taxon>
        <taxon>metagenomes</taxon>
        <taxon>ecological metagenomes</taxon>
    </lineage>
</organism>
<dbReference type="EMBL" id="FPHM01000147">
    <property type="protein sequence ID" value="SFV70203.1"/>
    <property type="molecule type" value="Genomic_DNA"/>
</dbReference>
<sequence>MKKIAFILLLLGASPIWARYVAFLTETASGGQINSEKDIVTMKRVLGDKYEFIIFNQAEATSINIRKKFKELAKQLNKDDTFVFYYSGHGDRFYIGDDKEPDHHDDFLVTSDFKCNSKTEVKNVLIDDELNYFYSQIKARKIIIIDSCHSSTMDKAVTNNSRSKQFKGCGDSFVTRGFYVNPKFRKAKTKNILHFGAANEKESALSSPDGGVFTLALESVLKEKGNISFAKLEQEVQNRITNFTPSISKDSSIDKSKLYTKDIFTIAQTTLSKTPVQNSHDLKSLLENKSKNIKVVTHKNRNRYAINDKIHIKGYFNKSAKQYIYLLELKGQNDFKLIASQPKSIKYSKYGYNHTCQFQNLQATTPTGVSDIYMLKTLKPLNLGNSKDSIITNDFLDNAGISLFKQLKGSSFEVGHIQIETY</sequence>